<feature type="compositionally biased region" description="Low complexity" evidence="1">
    <location>
        <begin position="14"/>
        <end position="41"/>
    </location>
</feature>
<keyword evidence="2" id="KW-0472">Membrane</keyword>
<evidence type="ECO:0000259" key="3">
    <source>
        <dbReference type="SMART" id="SM00244"/>
    </source>
</evidence>
<gene>
    <name evidence="4" type="ORF">ACFSUQ_08170</name>
</gene>
<keyword evidence="5" id="KW-1185">Reference proteome</keyword>
<evidence type="ECO:0000313" key="4">
    <source>
        <dbReference type="EMBL" id="MFD2675267.1"/>
    </source>
</evidence>
<feature type="compositionally biased region" description="Polar residues" evidence="1">
    <location>
        <begin position="1"/>
        <end position="13"/>
    </location>
</feature>
<dbReference type="Gene3D" id="3.30.479.30">
    <property type="entry name" value="Band 7 domain"/>
    <property type="match status" value="1"/>
</dbReference>
<feature type="transmembrane region" description="Helical" evidence="2">
    <location>
        <begin position="144"/>
        <end position="165"/>
    </location>
</feature>
<dbReference type="Pfam" id="PF01145">
    <property type="entry name" value="Band_7"/>
    <property type="match status" value="1"/>
</dbReference>
<dbReference type="SMART" id="SM00244">
    <property type="entry name" value="PHB"/>
    <property type="match status" value="1"/>
</dbReference>
<comment type="caution">
    <text evidence="4">The sequence shown here is derived from an EMBL/GenBank/DDBJ whole genome shotgun (WGS) entry which is preliminary data.</text>
</comment>
<feature type="compositionally biased region" description="Low complexity" evidence="1">
    <location>
        <begin position="59"/>
        <end position="72"/>
    </location>
</feature>
<dbReference type="InterPro" id="IPR001107">
    <property type="entry name" value="Band_7"/>
</dbReference>
<feature type="region of interest" description="Disordered" evidence="1">
    <location>
        <begin position="1"/>
        <end position="93"/>
    </location>
</feature>
<evidence type="ECO:0000256" key="1">
    <source>
        <dbReference type="SAM" id="MobiDB-lite"/>
    </source>
</evidence>
<keyword evidence="2" id="KW-1133">Transmembrane helix</keyword>
<evidence type="ECO:0000256" key="2">
    <source>
        <dbReference type="SAM" id="Phobius"/>
    </source>
</evidence>
<proteinExistence type="predicted"/>
<evidence type="ECO:0000313" key="5">
    <source>
        <dbReference type="Proteomes" id="UP001597453"/>
    </source>
</evidence>
<dbReference type="RefSeq" id="WP_245610560.1">
    <property type="nucleotide sequence ID" value="NZ_JBHUNF010000004.1"/>
</dbReference>
<reference evidence="5" key="1">
    <citation type="journal article" date="2019" name="Int. J. Syst. Evol. Microbiol.">
        <title>The Global Catalogue of Microorganisms (GCM) 10K type strain sequencing project: providing services to taxonomists for standard genome sequencing and annotation.</title>
        <authorList>
            <consortium name="The Broad Institute Genomics Platform"/>
            <consortium name="The Broad Institute Genome Sequencing Center for Infectious Disease"/>
            <person name="Wu L."/>
            <person name="Ma J."/>
        </authorList>
    </citation>
    <scope>NUCLEOTIDE SEQUENCE [LARGE SCALE GENOMIC DNA]</scope>
    <source>
        <strain evidence="5">TISTR 1511</strain>
    </source>
</reference>
<feature type="domain" description="Band 7" evidence="3">
    <location>
        <begin position="160"/>
        <end position="324"/>
    </location>
</feature>
<keyword evidence="2" id="KW-0812">Transmembrane</keyword>
<feature type="transmembrane region" description="Helical" evidence="2">
    <location>
        <begin position="109"/>
        <end position="132"/>
    </location>
</feature>
<sequence>MNNYPGTPQQPNSQQGQPAHGQPAQGHPVPGQPVPGQQAPQYARGQQPAPTHRPQSGMPPQQAQPRPHAQQRPPQPPAAQPAAPSPNHEPNDKHALNIRERRALSMNGFLALLLLGAVFIYGLMCIVQGASGVDFDTDSPGPEFALGVLLSIVSFILMMSCLTIVSPGSSKVVQFFGSYVGTIRAQGLRLTIPFSSRKSVSVKVRNFETNVLKVNDADGNPINIAAIIVWRVTDTAKAVFAVENFEQFVATQSEAALRHVTGKYPYDSTEPDQVTLLDSTAEVSDQIASEVSSRIQLAGLEVVEARISALSYAPEIAPAMLQRQQAAAVIAARERIVQGAVSIVQDALGQLEQDGMTHITPERRVDIISNMLVVLTSETRVTPVINTSAGVGSSESHASSQTNSALLEQLRKLEG</sequence>
<dbReference type="InterPro" id="IPR036013">
    <property type="entry name" value="Band_7/SPFH_dom_sf"/>
</dbReference>
<organism evidence="4 5">
    <name type="scientific">Gulosibacter bifidus</name>
    <dbReference type="NCBI Taxonomy" id="272239"/>
    <lineage>
        <taxon>Bacteria</taxon>
        <taxon>Bacillati</taxon>
        <taxon>Actinomycetota</taxon>
        <taxon>Actinomycetes</taxon>
        <taxon>Micrococcales</taxon>
        <taxon>Microbacteriaceae</taxon>
        <taxon>Gulosibacter</taxon>
    </lineage>
</organism>
<dbReference type="EMBL" id="JBHUNF010000004">
    <property type="protein sequence ID" value="MFD2675267.1"/>
    <property type="molecule type" value="Genomic_DNA"/>
</dbReference>
<dbReference type="SUPFAM" id="SSF117892">
    <property type="entry name" value="Band 7/SPFH domain"/>
    <property type="match status" value="1"/>
</dbReference>
<dbReference type="PANTHER" id="PTHR43446">
    <property type="entry name" value="MEMBRANE PROTEIN-RELATED"/>
    <property type="match status" value="1"/>
</dbReference>
<accession>A0ABW5RMN5</accession>
<protein>
    <submittedName>
        <fullName evidence="4">SPFH domain-containing protein</fullName>
    </submittedName>
</protein>
<name>A0ABW5RMN5_9MICO</name>
<dbReference type="Proteomes" id="UP001597453">
    <property type="component" value="Unassembled WGS sequence"/>
</dbReference>
<dbReference type="CDD" id="cd03402">
    <property type="entry name" value="SPFH_like_u2"/>
    <property type="match status" value="1"/>
</dbReference>
<dbReference type="PANTHER" id="PTHR43446:SF1">
    <property type="entry name" value="BAND 7 DOMAIN-CONTAINING PROTEIN"/>
    <property type="match status" value="1"/>
</dbReference>